<dbReference type="HOGENOM" id="CLU_2769838_0_0_11"/>
<sequence>MTGQKVGETPLTDQQLDSTGPAYLWYYLLKEAELLGESRHLGPVGTRIVAETLVELTKHRSALLPIGLP</sequence>
<name>Q0RHC1_FRAAA</name>
<accession>Q0RHC1</accession>
<protein>
    <submittedName>
        <fullName evidence="1">Ovoperoxidase (Partial)</fullName>
    </submittedName>
</protein>
<evidence type="ECO:0000313" key="1">
    <source>
        <dbReference type="EMBL" id="CAJ63108.1"/>
    </source>
</evidence>
<reference evidence="1 2" key="1">
    <citation type="journal article" date="2007" name="Genome Res.">
        <title>Genome characteristics of facultatively symbiotic Frankia sp. strains reflect host range and host plant biogeography.</title>
        <authorList>
            <person name="Normand P."/>
            <person name="Lapierre P."/>
            <person name="Tisa L.S."/>
            <person name="Gogarten J.P."/>
            <person name="Alloisio N."/>
            <person name="Bagnarol E."/>
            <person name="Bassi C.A."/>
            <person name="Berry A.M."/>
            <person name="Bickhart D.M."/>
            <person name="Choisne N."/>
            <person name="Couloux A."/>
            <person name="Cournoyer B."/>
            <person name="Cruveiller S."/>
            <person name="Daubin V."/>
            <person name="Demange N."/>
            <person name="Francino M.P."/>
            <person name="Goltsman E."/>
            <person name="Huang Y."/>
            <person name="Kopp O.R."/>
            <person name="Labarre L."/>
            <person name="Lapidus A."/>
            <person name="Lavire C."/>
            <person name="Marechal J."/>
            <person name="Martinez M."/>
            <person name="Mastronunzio J.E."/>
            <person name="Mullin B.C."/>
            <person name="Niemann J."/>
            <person name="Pujic P."/>
            <person name="Rawnsley T."/>
            <person name="Rouy Z."/>
            <person name="Schenowitz C."/>
            <person name="Sellstedt A."/>
            <person name="Tavares F."/>
            <person name="Tomkins J.P."/>
            <person name="Vallenet D."/>
            <person name="Valverde C."/>
            <person name="Wall L.G."/>
            <person name="Wang Y."/>
            <person name="Medigue C."/>
            <person name="Benson D.R."/>
        </authorList>
    </citation>
    <scope>NUCLEOTIDE SEQUENCE [LARGE SCALE GENOMIC DNA]</scope>
    <source>
        <strain evidence="2">DSM 45986 / CECT 9034 / ACN14a</strain>
    </source>
</reference>
<dbReference type="KEGG" id="fal:FRAAL4466"/>
<keyword evidence="2" id="KW-1185">Reference proteome</keyword>
<proteinExistence type="predicted"/>
<dbReference type="GO" id="GO:0004601">
    <property type="term" value="F:peroxidase activity"/>
    <property type="evidence" value="ECO:0007669"/>
    <property type="project" value="UniProtKB-KW"/>
</dbReference>
<dbReference type="Proteomes" id="UP000000657">
    <property type="component" value="Chromosome"/>
</dbReference>
<organism evidence="1 2">
    <name type="scientific">Frankia alni (strain DSM 45986 / CECT 9034 / ACN14a)</name>
    <dbReference type="NCBI Taxonomy" id="326424"/>
    <lineage>
        <taxon>Bacteria</taxon>
        <taxon>Bacillati</taxon>
        <taxon>Actinomycetota</taxon>
        <taxon>Actinomycetes</taxon>
        <taxon>Frankiales</taxon>
        <taxon>Frankiaceae</taxon>
        <taxon>Frankia</taxon>
    </lineage>
</organism>
<dbReference type="RefSeq" id="WP_011605589.1">
    <property type="nucleotide sequence ID" value="NC_008278.1"/>
</dbReference>
<dbReference type="AlphaFoldDB" id="Q0RHC1"/>
<dbReference type="EMBL" id="CT573213">
    <property type="protein sequence ID" value="CAJ63108.1"/>
    <property type="molecule type" value="Genomic_DNA"/>
</dbReference>
<dbReference type="STRING" id="326424.FRAAL4466"/>
<dbReference type="OrthoDB" id="105077at2"/>
<gene>
    <name evidence="1" type="ordered locus">FRAAL4466</name>
</gene>
<evidence type="ECO:0000313" key="2">
    <source>
        <dbReference type="Proteomes" id="UP000000657"/>
    </source>
</evidence>